<dbReference type="PROSITE" id="PS51700">
    <property type="entry name" value="SEPARIN"/>
    <property type="match status" value="1"/>
</dbReference>
<feature type="domain" description="Peptidase C50" evidence="6">
    <location>
        <begin position="1919"/>
        <end position="2030"/>
    </location>
</feature>
<accession>A0ABR1MQJ1</accession>
<feature type="compositionally biased region" description="Polar residues" evidence="5">
    <location>
        <begin position="2088"/>
        <end position="2098"/>
    </location>
</feature>
<dbReference type="InterPro" id="IPR019734">
    <property type="entry name" value="TPR_rpt"/>
</dbReference>
<dbReference type="Proteomes" id="UP001365128">
    <property type="component" value="Unassembled WGS sequence"/>
</dbReference>
<dbReference type="InterPro" id="IPR011990">
    <property type="entry name" value="TPR-like_helical_dom_sf"/>
</dbReference>
<dbReference type="EMBL" id="JBBPDW010000001">
    <property type="protein sequence ID" value="KAK7556692.1"/>
    <property type="molecule type" value="Genomic_DNA"/>
</dbReference>
<evidence type="ECO:0000256" key="5">
    <source>
        <dbReference type="SAM" id="MobiDB-lite"/>
    </source>
</evidence>
<feature type="compositionally biased region" description="Polar residues" evidence="5">
    <location>
        <begin position="134"/>
        <end position="143"/>
    </location>
</feature>
<evidence type="ECO:0000256" key="1">
    <source>
        <dbReference type="ARBA" id="ARBA00000451"/>
    </source>
</evidence>
<feature type="region of interest" description="Disordered" evidence="5">
    <location>
        <begin position="40"/>
        <end position="82"/>
    </location>
</feature>
<dbReference type="SMART" id="SM00028">
    <property type="entry name" value="TPR"/>
    <property type="match status" value="4"/>
</dbReference>
<dbReference type="Pfam" id="PF03568">
    <property type="entry name" value="Separin_C"/>
    <property type="match status" value="1"/>
</dbReference>
<keyword evidence="8" id="KW-1185">Reference proteome</keyword>
<evidence type="ECO:0000256" key="2">
    <source>
        <dbReference type="ARBA" id="ARBA00012489"/>
    </source>
</evidence>
<feature type="compositionally biased region" description="Polar residues" evidence="5">
    <location>
        <begin position="149"/>
        <end position="166"/>
    </location>
</feature>
<sequence length="2163" mass="237411">MTATGATSTRSKIDQLKASLASASTCPSTSVASLQELLGATSKSTTPKDKENAEPTECDAAKSSQARIKSKKTAEKVVNSHSAPQLSSYDKFVLATEVVNLSLKSLGEGLKSSSKVPDQTTSTTKQSSHRRDVSTTSASSGRNPKNVGSRASAQRSTAPLCSSNDRQITQDTASKYPQSSGLVAIAECARLAFAYLRTLEAWKTSGKDMPPLQVENGMLSLIGKLISGGMDYLAMKELRILKRRLEGHMRPVDRKGSESAQEKRQETLASLLQLETIDLQSPVLPLVVQHQLYVLKIIASSRKVATIESASKYLQLSSQSSPISLLLSLSESSGHKDKAARQLETISKILLSLCPSILASEDQTSCDRSHSPSPETAFRLQSLAFEARIQWWNLSKHRGDYAKDLFDPFSKCLKAFERRCEAPANEKYELAVENFRRIEAIGKADSGARGFEDSFSSRRILSALAQAAGLNQQAVDWMRATELPHSSPATIPTHLAVQIRIASLSLEDRHSDEGKQNVHTNIEAVLDSLRENPDLDSKALQSLITEFSGLRKKAASVCSESTDDRLLQQKCFLLITAHARLLSNYICTTAEAISLRTEVESLSKEVKSTVDSVALGCRALVSNGTIKWDSLDQSLQYCVSIVEKAEQVFGDHFSGLQQPQSYTQYPLVRISGLYWLFSVQLQKSDGLVEAMVLPMQKAVRLLLRRSTEERAAGLLILKCQKLGEILESLHRPEDAEKTFLDSLEAQLQPDVLQDAADKASSISLSQLMEEDQFANLLRTLKSLHHLSLRRSHGDESSSSIIDRPEWDIVSRGLLLEFQLAICCQSHLKGRYPGVLLMNPIRALSKTLFDLYDEANYPLRRQRVATSVLRLGLDGQDMLDSSRRYDALQCIVGSGDSLGSDENLEKYREHYAASHKVAVALLETPPSLDKLQHALRAWQDILDKSSTWHCLLDSVDDFDSWSVQLSVLADFFGMRGMDRLRIVTLSISSKALKLQEPSNPDSLLRSSANLAQQYLEFGYSGRAGSVLAEAKHSLEAASTNGAVQWHVVHAQYMLALGNGSGCIEALSAAQKLAAKDAGPLDSSRSTSSFSARTKHTQLLAIVSLVHSRLSLAAGHPSEALAHAKQCVNLNKKIWITVENRTSKTAKSSQTNDLDHVLDGVKNMSVRSKSPTVTSMTHAALKGAQFWPFVPSIFRGLFQLSNVFAHQGMLQEAIYYAEQASKVAEAVDASSPMIASLGLTARFYLDSNRIRDAMDTLAKAATFKAQARPNADLALYHCVAARAHEMSDDLKTAVTEYDSALSIVSGLIQPEYVQRIERINSDDQEIIKMMSKLDIEEPVRRGRRVAAKQTAAARKPTKAGVAKATDLKKASASTLCAKSPGLADECQYLQGLQAVILCHKANLLLSRDKLSDAVALISQAEQLSHGLEASVQQQSMRFRSLMSEAMKEIAADFTFNALPESTISFPALSWNERKFSESFQQKPAFAAAHSSASGAVARKGAKGKKVTKEDFNAILQKARDCISEAHTKALGISSTSAVHRVCSMLNEVTILLSATSYKGSRGTLHPLFAAYLTELPKTNAFELEKKAIAIETHQTSRAELMSWPSPCEDAQKPSRLSAAEFQASYVDIIPSSWTTISLSLNEAHDELYITRYIANQSPFILRLPLSRHKARDVDEELFGFEEAKSELKETIDLSDFSVRTTQDLTAKGAKTEWWAQREALDCRLQDLLVNMENIWLGGFRGIFSVKKGDKSLLGRFQKSFQNILDRHLPSRQGKGKQAKKTQLDSRILELFVGLGNPDDGRDLDDSLMDLVYFVVDILQFNGEKNAYDEIDFDAIIIEMLDALRAFHQAADPAPISRHTILILDKNLHGFPWESLPSLEQLSISRLPSMSALRERLLAVQADAMNESQPTDEVGHHLSCSSLSGTSILNPGGDLKHTQQTLSPHVNDMPGSWLNLINRTPDEKVFESSIAEKDLLLFFGHGSGAQYVRGRTVRKLQSRRNQDDSEASNMQKPLATSLLFGCSSAHITDNGEFEPSGMLCSYVTAGVPAVMGMLWDVTDKDCDRFAVATLSSWGLFAATAAKDSSDGGDETTASKSRAKGTSSKREKSRSRSRVDRENRHRPVPAAAAAGTVGLDEAVARSRDACYLRYLNGAAAVVYGIPVFLDS</sequence>
<evidence type="ECO:0000256" key="3">
    <source>
        <dbReference type="ARBA" id="ARBA00022801"/>
    </source>
</evidence>
<dbReference type="InterPro" id="IPR030397">
    <property type="entry name" value="SEPARIN_core_dom"/>
</dbReference>
<dbReference type="PANTHER" id="PTHR12792:SF0">
    <property type="entry name" value="SEPARIN"/>
    <property type="match status" value="1"/>
</dbReference>
<reference evidence="7 8" key="1">
    <citation type="submission" date="2024-04" db="EMBL/GenBank/DDBJ databases">
        <title>Phyllosticta paracitricarpa is synonymous to the EU quarantine fungus P. citricarpa based on phylogenomic analyses.</title>
        <authorList>
            <consortium name="Lawrence Berkeley National Laboratory"/>
            <person name="Van Ingen-Buijs V.A."/>
            <person name="Van Westerhoven A.C."/>
            <person name="Haridas S."/>
            <person name="Skiadas P."/>
            <person name="Martin F."/>
            <person name="Groenewald J.Z."/>
            <person name="Crous P.W."/>
            <person name="Seidl M.F."/>
        </authorList>
    </citation>
    <scope>NUCLEOTIDE SEQUENCE [LARGE SCALE GENOMIC DNA]</scope>
    <source>
        <strain evidence="7 8">CBS 122670</strain>
    </source>
</reference>
<organism evidence="7 8">
    <name type="scientific">Phyllosticta citricarpa</name>
    <dbReference type="NCBI Taxonomy" id="55181"/>
    <lineage>
        <taxon>Eukaryota</taxon>
        <taxon>Fungi</taxon>
        <taxon>Dikarya</taxon>
        <taxon>Ascomycota</taxon>
        <taxon>Pezizomycotina</taxon>
        <taxon>Dothideomycetes</taxon>
        <taxon>Dothideomycetes incertae sedis</taxon>
        <taxon>Botryosphaeriales</taxon>
        <taxon>Phyllostictaceae</taxon>
        <taxon>Phyllosticta</taxon>
    </lineage>
</organism>
<keyword evidence="4" id="KW-0159">Chromosome partition</keyword>
<feature type="compositionally biased region" description="Polar residues" evidence="5">
    <location>
        <begin position="116"/>
        <end position="126"/>
    </location>
</feature>
<keyword evidence="3" id="KW-0378">Hydrolase</keyword>
<dbReference type="Gene3D" id="1.25.40.10">
    <property type="entry name" value="Tetratricopeptide repeat domain"/>
    <property type="match status" value="1"/>
</dbReference>
<comment type="caution">
    <text evidence="7">The sequence shown here is derived from an EMBL/GenBank/DDBJ whole genome shotgun (WGS) entry which is preliminary data.</text>
</comment>
<protein>
    <recommendedName>
        <fullName evidence="2">separase</fullName>
        <ecNumber evidence="2">3.4.22.49</ecNumber>
    </recommendedName>
</protein>
<gene>
    <name evidence="7" type="ORF">IWX46DRAFT_623404</name>
</gene>
<evidence type="ECO:0000313" key="7">
    <source>
        <dbReference type="EMBL" id="KAK7556692.1"/>
    </source>
</evidence>
<dbReference type="EC" id="3.4.22.49" evidence="2"/>
<feature type="region of interest" description="Disordered" evidence="5">
    <location>
        <begin position="2078"/>
        <end position="2124"/>
    </location>
</feature>
<feature type="region of interest" description="Disordered" evidence="5">
    <location>
        <begin position="109"/>
        <end position="166"/>
    </location>
</feature>
<evidence type="ECO:0000259" key="6">
    <source>
        <dbReference type="PROSITE" id="PS51700"/>
    </source>
</evidence>
<evidence type="ECO:0000313" key="8">
    <source>
        <dbReference type="Proteomes" id="UP001365128"/>
    </source>
</evidence>
<evidence type="ECO:0000256" key="4">
    <source>
        <dbReference type="ARBA" id="ARBA00022829"/>
    </source>
</evidence>
<proteinExistence type="predicted"/>
<name>A0ABR1MQJ1_9PEZI</name>
<dbReference type="PANTHER" id="PTHR12792">
    <property type="entry name" value="EXTRA SPINDLE POLES 1-RELATED"/>
    <property type="match status" value="1"/>
</dbReference>
<dbReference type="SUPFAM" id="SSF48452">
    <property type="entry name" value="TPR-like"/>
    <property type="match status" value="1"/>
</dbReference>
<comment type="catalytic activity">
    <reaction evidence="1">
        <text>All bonds known to be hydrolyzed by this endopeptidase have arginine in P1 and an acidic residue in P4. P6 is often occupied by an acidic residue or by a hydroxy-amino-acid residue, the phosphorylation of which enhances cleavage.</text>
        <dbReference type="EC" id="3.4.22.49"/>
    </reaction>
</comment>
<dbReference type="InterPro" id="IPR005314">
    <property type="entry name" value="Peptidase_C50"/>
</dbReference>